<evidence type="ECO:0000256" key="6">
    <source>
        <dbReference type="PROSITE-ProRule" id="PRU00723"/>
    </source>
</evidence>
<evidence type="ECO:0000256" key="2">
    <source>
        <dbReference type="ARBA" id="ARBA00022737"/>
    </source>
</evidence>
<keyword evidence="5" id="KW-0238">DNA-binding</keyword>
<feature type="region of interest" description="Disordered" evidence="7">
    <location>
        <begin position="195"/>
        <end position="214"/>
    </location>
</feature>
<keyword evidence="2" id="KW-0677">Repeat</keyword>
<protein>
    <submittedName>
        <fullName evidence="9">Zinc finger CCCH domain-containing protein 17</fullName>
    </submittedName>
</protein>
<feature type="domain" description="C3H1-type" evidence="8">
    <location>
        <begin position="18"/>
        <end position="47"/>
    </location>
</feature>
<keyword evidence="4 6" id="KW-0862">Zinc</keyword>
<keyword evidence="1 6" id="KW-0479">Metal-binding</keyword>
<evidence type="ECO:0000256" key="5">
    <source>
        <dbReference type="ARBA" id="ARBA00023125"/>
    </source>
</evidence>
<feature type="compositionally biased region" description="Basic and acidic residues" evidence="7">
    <location>
        <begin position="604"/>
        <end position="614"/>
    </location>
</feature>
<feature type="compositionally biased region" description="Polar residues" evidence="7">
    <location>
        <begin position="445"/>
        <end position="454"/>
    </location>
</feature>
<evidence type="ECO:0000256" key="1">
    <source>
        <dbReference type="ARBA" id="ARBA00022723"/>
    </source>
</evidence>
<feature type="compositionally biased region" description="Acidic residues" evidence="7">
    <location>
        <begin position="547"/>
        <end position="556"/>
    </location>
</feature>
<feature type="compositionally biased region" description="Polar residues" evidence="7">
    <location>
        <begin position="155"/>
        <end position="184"/>
    </location>
</feature>
<dbReference type="InterPro" id="IPR000571">
    <property type="entry name" value="Znf_CCCH"/>
</dbReference>
<evidence type="ECO:0000256" key="7">
    <source>
        <dbReference type="SAM" id="MobiDB-lite"/>
    </source>
</evidence>
<feature type="region of interest" description="Disordered" evidence="7">
    <location>
        <begin position="265"/>
        <end position="556"/>
    </location>
</feature>
<feature type="domain" description="C3H1-type" evidence="8">
    <location>
        <begin position="49"/>
        <end position="75"/>
    </location>
</feature>
<dbReference type="PANTHER" id="PTHR15725:SF14">
    <property type="entry name" value="ZINC FINGER CCCH DOMAIN-CONTAINING PROTEIN 11A"/>
    <property type="match status" value="1"/>
</dbReference>
<name>A0A6L2KM56_TANCI</name>
<feature type="region of interest" description="Disordered" evidence="7">
    <location>
        <begin position="571"/>
        <end position="614"/>
    </location>
</feature>
<comment type="caution">
    <text evidence="9">The sequence shown here is derived from an EMBL/GenBank/DDBJ whole genome shotgun (WGS) entry which is preliminary data.</text>
</comment>
<feature type="compositionally biased region" description="Basic and acidic residues" evidence="7">
    <location>
        <begin position="355"/>
        <end position="381"/>
    </location>
</feature>
<dbReference type="InterPro" id="IPR041686">
    <property type="entry name" value="Znf-CCCH_3"/>
</dbReference>
<dbReference type="Gene3D" id="4.10.1000.10">
    <property type="entry name" value="Zinc finger, CCCH-type"/>
    <property type="match status" value="1"/>
</dbReference>
<feature type="domain" description="C3H1-type" evidence="8">
    <location>
        <begin position="103"/>
        <end position="130"/>
    </location>
</feature>
<feature type="compositionally biased region" description="Basic and acidic residues" evidence="7">
    <location>
        <begin position="404"/>
        <end position="429"/>
    </location>
</feature>
<reference evidence="9" key="1">
    <citation type="journal article" date="2019" name="Sci. Rep.">
        <title>Draft genome of Tanacetum cinerariifolium, the natural source of mosquito coil.</title>
        <authorList>
            <person name="Yamashiro T."/>
            <person name="Shiraishi A."/>
            <person name="Satake H."/>
            <person name="Nakayama K."/>
        </authorList>
    </citation>
    <scope>NUCLEOTIDE SEQUENCE</scope>
</reference>
<evidence type="ECO:0000256" key="3">
    <source>
        <dbReference type="ARBA" id="ARBA00022771"/>
    </source>
</evidence>
<keyword evidence="3 6" id="KW-0863">Zinc-finger</keyword>
<evidence type="ECO:0000259" key="8">
    <source>
        <dbReference type="PROSITE" id="PS50103"/>
    </source>
</evidence>
<dbReference type="GO" id="GO:0003729">
    <property type="term" value="F:mRNA binding"/>
    <property type="evidence" value="ECO:0007669"/>
    <property type="project" value="TreeGrafter"/>
</dbReference>
<dbReference type="GO" id="GO:0003677">
    <property type="term" value="F:DNA binding"/>
    <property type="evidence" value="ECO:0007669"/>
    <property type="project" value="UniProtKB-KW"/>
</dbReference>
<feature type="zinc finger region" description="C3H1-type" evidence="6">
    <location>
        <begin position="18"/>
        <end position="47"/>
    </location>
</feature>
<dbReference type="SMART" id="SM00356">
    <property type="entry name" value="ZnF_C3H1"/>
    <property type="match status" value="3"/>
</dbReference>
<dbReference type="AlphaFoldDB" id="A0A6L2KM56"/>
<feature type="zinc finger region" description="C3H1-type" evidence="6">
    <location>
        <begin position="49"/>
        <end position="75"/>
    </location>
</feature>
<feature type="compositionally biased region" description="Polar residues" evidence="7">
    <location>
        <begin position="394"/>
        <end position="403"/>
    </location>
</feature>
<sequence length="614" mass="69626">MPSAAGAQAITIEEDETLKRNTDCVYFLASPLTCKKGSECEYRHSEVARVNPRDCYYWLSGNCLNPKCAFRHPPLDGLVGADGSTPMGPSVPPAHPAPYAAVPKQGVACIFFQKGFCLKGHLCPFLHGPPNAINNKPTQTGPTNPIPDPPKASLPVQNKQTQEQKFPQQATTQKPTPFSATPFSARNGVVDRRASSFSASVEEPPRYKPARVVPPPVVNEQQSNKFNRGFHNDRILIGKDADVYSREPSPGFDVLVDNEIEDGEYHHEKEESFPRSRSQDYNVDRVGREHRDFDNYTERDGQYIWDETRQERRPHHRNNSPDQYNRSDLRQRISNQRRAYGSGSDHGSRSVAGREYADRMPRRDNHRPDYRQDHRQDREAVSSRLQGRIKIPGRSTSPTNGHNPRTEREIDTERKHLSRFRDRISDNDTKFAGPKRLSELKTGGRTEQQPNEDQSLGKRKYARTEEDSSFKGPMPLSEILKRKRGIANNNTDNNADNTNNEDHVSSVNTEDNNQKEKEEHISVSADFEPEKVEDKPAGGTSVNYDTNEVENEDGMAIEDAPLDEELEAYEDDGEGEYEYEPMDGEEGYEYDEGEYADEVEGEEYEKKDGEDVYA</sequence>
<dbReference type="SUPFAM" id="SSF90229">
    <property type="entry name" value="CCCH zinc finger"/>
    <property type="match status" value="1"/>
</dbReference>
<feature type="compositionally biased region" description="Low complexity" evidence="7">
    <location>
        <begin position="487"/>
        <end position="498"/>
    </location>
</feature>
<feature type="compositionally biased region" description="Basic and acidic residues" evidence="7">
    <location>
        <begin position="265"/>
        <end position="311"/>
    </location>
</feature>
<proteinExistence type="predicted"/>
<accession>A0A6L2KM56</accession>
<dbReference type="PROSITE" id="PS50103">
    <property type="entry name" value="ZF_C3H1"/>
    <property type="match status" value="3"/>
</dbReference>
<feature type="compositionally biased region" description="Acidic residues" evidence="7">
    <location>
        <begin position="571"/>
        <end position="603"/>
    </location>
</feature>
<organism evidence="9">
    <name type="scientific">Tanacetum cinerariifolium</name>
    <name type="common">Dalmatian daisy</name>
    <name type="synonym">Chrysanthemum cinerariifolium</name>
    <dbReference type="NCBI Taxonomy" id="118510"/>
    <lineage>
        <taxon>Eukaryota</taxon>
        <taxon>Viridiplantae</taxon>
        <taxon>Streptophyta</taxon>
        <taxon>Embryophyta</taxon>
        <taxon>Tracheophyta</taxon>
        <taxon>Spermatophyta</taxon>
        <taxon>Magnoliopsida</taxon>
        <taxon>eudicotyledons</taxon>
        <taxon>Gunneridae</taxon>
        <taxon>Pentapetalae</taxon>
        <taxon>asterids</taxon>
        <taxon>campanulids</taxon>
        <taxon>Asterales</taxon>
        <taxon>Asteraceae</taxon>
        <taxon>Asteroideae</taxon>
        <taxon>Anthemideae</taxon>
        <taxon>Anthemidinae</taxon>
        <taxon>Tanacetum</taxon>
    </lineage>
</organism>
<dbReference type="GO" id="GO:0008270">
    <property type="term" value="F:zinc ion binding"/>
    <property type="evidence" value="ECO:0007669"/>
    <property type="project" value="UniProtKB-KW"/>
</dbReference>
<dbReference type="Pfam" id="PF14608">
    <property type="entry name" value="zf-CCCH_2"/>
    <property type="match status" value="1"/>
</dbReference>
<evidence type="ECO:0000256" key="4">
    <source>
        <dbReference type="ARBA" id="ARBA00022833"/>
    </source>
</evidence>
<feature type="compositionally biased region" description="Basic and acidic residues" evidence="7">
    <location>
        <begin position="512"/>
        <end position="521"/>
    </location>
</feature>
<gene>
    <name evidence="9" type="ORF">Tci_022581</name>
</gene>
<feature type="region of interest" description="Disordered" evidence="7">
    <location>
        <begin position="133"/>
        <end position="184"/>
    </location>
</feature>
<dbReference type="EMBL" id="BKCJ010002739">
    <property type="protein sequence ID" value="GEU50603.1"/>
    <property type="molecule type" value="Genomic_DNA"/>
</dbReference>
<dbReference type="PANTHER" id="PTHR15725">
    <property type="entry name" value="ZN-FINGER, C-X8-C-X5-C-X3-H TYPE-CONTAINING"/>
    <property type="match status" value="1"/>
</dbReference>
<dbReference type="FunFam" id="4.10.1000.10:FF:000021">
    <property type="entry name" value="Zinc finger CCCH domain-containing protein 17"/>
    <property type="match status" value="1"/>
</dbReference>
<feature type="zinc finger region" description="C3H1-type" evidence="6">
    <location>
        <begin position="103"/>
        <end position="130"/>
    </location>
</feature>
<dbReference type="InterPro" id="IPR036855">
    <property type="entry name" value="Znf_CCCH_sf"/>
</dbReference>
<evidence type="ECO:0000313" key="9">
    <source>
        <dbReference type="EMBL" id="GEU50603.1"/>
    </source>
</evidence>
<dbReference type="Pfam" id="PF15663">
    <property type="entry name" value="zf-CCCH_3"/>
    <property type="match status" value="1"/>
</dbReference>
<feature type="compositionally biased region" description="Polar residues" evidence="7">
    <location>
        <begin position="133"/>
        <end position="143"/>
    </location>
</feature>